<evidence type="ECO:0000259" key="10">
    <source>
        <dbReference type="PROSITE" id="PS52039"/>
    </source>
</evidence>
<dbReference type="PROSITE" id="PS52039">
    <property type="entry name" value="TOPO_IA_2"/>
    <property type="match status" value="1"/>
</dbReference>
<evidence type="ECO:0000256" key="5">
    <source>
        <dbReference type="ARBA" id="ARBA00022833"/>
    </source>
</evidence>
<gene>
    <name evidence="12" type="ORF">D1869_07080</name>
    <name evidence="11" type="ORF">HNQ62_000313</name>
</gene>
<evidence type="ECO:0000313" key="14">
    <source>
        <dbReference type="Proteomes" id="UP000582213"/>
    </source>
</evidence>
<dbReference type="Gene3D" id="2.70.20.10">
    <property type="entry name" value="Topoisomerase I, domain 3"/>
    <property type="match status" value="1"/>
</dbReference>
<organism evidence="12 13">
    <name type="scientific">Sulfurisphaera ohwakuensis</name>
    <dbReference type="NCBI Taxonomy" id="69656"/>
    <lineage>
        <taxon>Archaea</taxon>
        <taxon>Thermoproteota</taxon>
        <taxon>Thermoprotei</taxon>
        <taxon>Sulfolobales</taxon>
        <taxon>Sulfolobaceae</taxon>
        <taxon>Sulfurisphaera</taxon>
    </lineage>
</organism>
<dbReference type="GO" id="GO:0046872">
    <property type="term" value="F:metal ion binding"/>
    <property type="evidence" value="ECO:0007669"/>
    <property type="project" value="UniProtKB-KW"/>
</dbReference>
<sequence length="664" mass="76505">MNCYPKNYILVIAEKSKAAKKIAEALSDKPTTCKKYSVSYWVINYKGKVNVVAPAAGHLFNLYGDSSFPIFSMDWKPLWEIDDSAKYTKKYYNLLKDLSKYAIEYINACDYDIEGSVIGYMIIKHFGDLKKAKRMKFSALTKQDIQKAYSNLSPLDYNMINAGIARHKVDWIWGINVSRALMLAVSSVTKKRVTLSAGRVQSPTLIHVVENEIARELYIPLPVYRVSVKIKIGNETFSLSLNRTFEYKEEAQEFANKIKKSRAVVDEVRIEEKSLTRPSPFNLGDLQAEAGRILGYSPYYVERLAEELYLDGLISYPRTNSQKIPPSVDVKSIVNGLEANFKNLVGLVRNITKGEYIVRQGSKDDPAHPAIYPTGNRITEKLGIRQYKLFELITRRFLASISRDAIMITQKIIIRFKDVDISDEITRQKIKFKGWLLLYPYHSVKDEELLDVKEGEEVKIESVSVKMDLAKPDVKRYNKVQLLKWMETSNLGTEATRGKIIETLFNRKYLSQKRGTIYPTSLGIVIVEVLKDYFKDLTSIELTSKMEEKLNEILDGKETVEGVVAETINTLKIYLDNYNKYKDQIGIKLAKILGLMKYKKCKFCDLEAEYDNLCKYHYNAYMKLKETLKVWKERTKLEDKDILKKIYSSKTTGKYIKDIISEMM</sequence>
<dbReference type="InterPro" id="IPR013826">
    <property type="entry name" value="Topo_IA_cen_sub3"/>
</dbReference>
<dbReference type="KEGG" id="soh:D1869_07080"/>
<dbReference type="InterPro" id="IPR003601">
    <property type="entry name" value="Topo_IA_2"/>
</dbReference>
<dbReference type="InterPro" id="IPR000380">
    <property type="entry name" value="Topo_IA"/>
</dbReference>
<dbReference type="EMBL" id="CP045484">
    <property type="protein sequence ID" value="QGR16963.1"/>
    <property type="molecule type" value="Genomic_DNA"/>
</dbReference>
<evidence type="ECO:0000259" key="9">
    <source>
        <dbReference type="PROSITE" id="PS50880"/>
    </source>
</evidence>
<proteinExistence type="inferred from homology"/>
<dbReference type="SMART" id="SM00437">
    <property type="entry name" value="TOP1Ac"/>
    <property type="match status" value="1"/>
</dbReference>
<dbReference type="GO" id="GO:0003917">
    <property type="term" value="F:DNA topoisomerase type I (single strand cut, ATP-independent) activity"/>
    <property type="evidence" value="ECO:0007669"/>
    <property type="project" value="UniProtKB-EC"/>
</dbReference>
<accession>A0A650CGQ2</accession>
<dbReference type="PROSITE" id="PS00396">
    <property type="entry name" value="TOPO_IA_1"/>
    <property type="match status" value="1"/>
</dbReference>
<feature type="domain" description="Toprim" evidence="9">
    <location>
        <begin position="8"/>
        <end position="141"/>
    </location>
</feature>
<dbReference type="InterPro" id="IPR013824">
    <property type="entry name" value="Topo_IA_cen_sub1"/>
</dbReference>
<keyword evidence="4" id="KW-0479">Metal-binding</keyword>
<evidence type="ECO:0000256" key="2">
    <source>
        <dbReference type="ARBA" id="ARBA00009446"/>
    </source>
</evidence>
<evidence type="ECO:0000313" key="13">
    <source>
        <dbReference type="Proteomes" id="UP000427373"/>
    </source>
</evidence>
<reference evidence="11 14" key="2">
    <citation type="submission" date="2020-08" db="EMBL/GenBank/DDBJ databases">
        <title>Genomic Encyclopedia of Type Strains, Phase IV (KMG-IV): sequencing the most valuable type-strain genomes for metagenomic binning, comparative biology and taxonomic classification.</title>
        <authorList>
            <person name="Goeker M."/>
        </authorList>
    </citation>
    <scope>NUCLEOTIDE SEQUENCE [LARGE SCALE GENOMIC DNA]</scope>
    <source>
        <strain evidence="11 14">DSM 12421</strain>
    </source>
</reference>
<name>A0A650CGQ2_SULOH</name>
<dbReference type="GO" id="GO:0006310">
    <property type="term" value="P:DNA recombination"/>
    <property type="evidence" value="ECO:0007669"/>
    <property type="project" value="TreeGrafter"/>
</dbReference>
<keyword evidence="8 12" id="KW-0413">Isomerase</keyword>
<protein>
    <recommendedName>
        <fullName evidence="3">DNA topoisomerase</fullName>
        <ecNumber evidence="3">5.6.2.1</ecNumber>
    </recommendedName>
</protein>
<dbReference type="SMART" id="SM00436">
    <property type="entry name" value="TOP1Bc"/>
    <property type="match status" value="1"/>
</dbReference>
<dbReference type="Pfam" id="PF01131">
    <property type="entry name" value="Topoisom_bac"/>
    <property type="match status" value="1"/>
</dbReference>
<dbReference type="GeneID" id="42800997"/>
<dbReference type="InterPro" id="IPR013825">
    <property type="entry name" value="Topo_IA_cen_sub2"/>
</dbReference>
<dbReference type="GO" id="GO:0006281">
    <property type="term" value="P:DNA repair"/>
    <property type="evidence" value="ECO:0007669"/>
    <property type="project" value="TreeGrafter"/>
</dbReference>
<evidence type="ECO:0000256" key="6">
    <source>
        <dbReference type="ARBA" id="ARBA00023029"/>
    </source>
</evidence>
<evidence type="ECO:0000256" key="3">
    <source>
        <dbReference type="ARBA" id="ARBA00012891"/>
    </source>
</evidence>
<dbReference type="Pfam" id="PF01751">
    <property type="entry name" value="Toprim"/>
    <property type="match status" value="1"/>
</dbReference>
<comment type="catalytic activity">
    <reaction evidence="1">
        <text>ATP-independent breakage of single-stranded DNA, followed by passage and rejoining.</text>
        <dbReference type="EC" id="5.6.2.1"/>
    </reaction>
</comment>
<evidence type="ECO:0000256" key="4">
    <source>
        <dbReference type="ARBA" id="ARBA00022723"/>
    </source>
</evidence>
<dbReference type="NCBIfam" id="NF004438">
    <property type="entry name" value="PRK05776.1"/>
    <property type="match status" value="1"/>
</dbReference>
<evidence type="ECO:0000256" key="8">
    <source>
        <dbReference type="ARBA" id="ARBA00023235"/>
    </source>
</evidence>
<evidence type="ECO:0000256" key="7">
    <source>
        <dbReference type="ARBA" id="ARBA00023125"/>
    </source>
</evidence>
<dbReference type="InterPro" id="IPR013497">
    <property type="entry name" value="Topo_IA_cen"/>
</dbReference>
<dbReference type="InterPro" id="IPR005739">
    <property type="entry name" value="TopoI_arch"/>
</dbReference>
<dbReference type="Gene3D" id="1.10.460.10">
    <property type="entry name" value="Topoisomerase I, domain 2"/>
    <property type="match status" value="1"/>
</dbReference>
<dbReference type="InterPro" id="IPR006171">
    <property type="entry name" value="TOPRIM_dom"/>
</dbReference>
<dbReference type="InterPro" id="IPR023406">
    <property type="entry name" value="Topo_IA_AS"/>
</dbReference>
<dbReference type="RefSeq" id="WP_156014507.1">
    <property type="nucleotide sequence ID" value="NZ_CP045484.1"/>
</dbReference>
<keyword evidence="6" id="KW-0799">Topoisomerase</keyword>
<evidence type="ECO:0000256" key="1">
    <source>
        <dbReference type="ARBA" id="ARBA00000213"/>
    </source>
</evidence>
<dbReference type="PRINTS" id="PR00417">
    <property type="entry name" value="PRTPISMRASEI"/>
</dbReference>
<dbReference type="CDD" id="cd00186">
    <property type="entry name" value="TOP1Ac"/>
    <property type="match status" value="1"/>
</dbReference>
<dbReference type="Gene3D" id="3.40.50.140">
    <property type="match status" value="1"/>
</dbReference>
<dbReference type="PANTHER" id="PTHR11390">
    <property type="entry name" value="PROKARYOTIC DNA TOPOISOMERASE"/>
    <property type="match status" value="1"/>
</dbReference>
<dbReference type="InterPro" id="IPR003602">
    <property type="entry name" value="Topo_IA_DNA-bd_dom"/>
</dbReference>
<reference evidence="12 13" key="1">
    <citation type="submission" date="2019-10" db="EMBL/GenBank/DDBJ databases">
        <title>Genome Sequences from Six Type Strain Members of the Archaeal Family Sulfolobaceae: Acidianus ambivalens, Acidianus infernus, Metallosphaera prunae, Stygiolobus azoricus, Sulfolobus metallicus, and Sulfurisphaera ohwakuensis.</title>
        <authorList>
            <person name="Counts J.A."/>
            <person name="Kelly R.M."/>
        </authorList>
    </citation>
    <scope>NUCLEOTIDE SEQUENCE [LARGE SCALE GENOMIC DNA]</scope>
    <source>
        <strain evidence="12 13">TA-1</strain>
    </source>
</reference>
<dbReference type="GO" id="GO:0003677">
    <property type="term" value="F:DNA binding"/>
    <property type="evidence" value="ECO:0007669"/>
    <property type="project" value="UniProtKB-KW"/>
</dbReference>
<dbReference type="GO" id="GO:0006265">
    <property type="term" value="P:DNA topological change"/>
    <property type="evidence" value="ECO:0007669"/>
    <property type="project" value="InterPro"/>
</dbReference>
<dbReference type="EMBL" id="JACHFY010000001">
    <property type="protein sequence ID" value="MBB5252595.1"/>
    <property type="molecule type" value="Genomic_DNA"/>
</dbReference>
<dbReference type="Proteomes" id="UP000582213">
    <property type="component" value="Unassembled WGS sequence"/>
</dbReference>
<dbReference type="OrthoDB" id="30963at2157"/>
<evidence type="ECO:0000313" key="11">
    <source>
        <dbReference type="EMBL" id="MBB5252595.1"/>
    </source>
</evidence>
<dbReference type="PROSITE" id="PS50880">
    <property type="entry name" value="TOPRIM"/>
    <property type="match status" value="1"/>
</dbReference>
<dbReference type="SUPFAM" id="SSF56712">
    <property type="entry name" value="Prokaryotic type I DNA topoisomerase"/>
    <property type="match status" value="1"/>
</dbReference>
<dbReference type="AlphaFoldDB" id="A0A650CGQ2"/>
<comment type="similarity">
    <text evidence="2">Belongs to the type IA topoisomerase family.</text>
</comment>
<dbReference type="EC" id="5.6.2.1" evidence="3"/>
<keyword evidence="5" id="KW-0862">Zinc</keyword>
<dbReference type="Proteomes" id="UP000427373">
    <property type="component" value="Chromosome"/>
</dbReference>
<dbReference type="PANTHER" id="PTHR11390:SF26">
    <property type="entry name" value="DNA TOPOISOMERASE 1"/>
    <property type="match status" value="1"/>
</dbReference>
<feature type="domain" description="Topo IA-type catalytic" evidence="10">
    <location>
        <begin position="156"/>
        <end position="575"/>
    </location>
</feature>
<dbReference type="Gene3D" id="1.10.290.10">
    <property type="entry name" value="Topoisomerase I, domain 4"/>
    <property type="match status" value="1"/>
</dbReference>
<keyword evidence="7" id="KW-0238">DNA-binding</keyword>
<dbReference type="NCBIfam" id="TIGR01057">
    <property type="entry name" value="topA_arch"/>
    <property type="match status" value="1"/>
</dbReference>
<evidence type="ECO:0000313" key="12">
    <source>
        <dbReference type="EMBL" id="QGR16963.1"/>
    </source>
</evidence>
<keyword evidence="13" id="KW-1185">Reference proteome</keyword>
<dbReference type="InterPro" id="IPR023405">
    <property type="entry name" value="Topo_IA_core_domain"/>
</dbReference>
<dbReference type="SMART" id="SM00493">
    <property type="entry name" value="TOPRIM"/>
    <property type="match status" value="1"/>
</dbReference>